<organism evidence="1 2">
    <name type="scientific">Arthrobotrys musiformis</name>
    <dbReference type="NCBI Taxonomy" id="47236"/>
    <lineage>
        <taxon>Eukaryota</taxon>
        <taxon>Fungi</taxon>
        <taxon>Dikarya</taxon>
        <taxon>Ascomycota</taxon>
        <taxon>Pezizomycotina</taxon>
        <taxon>Orbiliomycetes</taxon>
        <taxon>Orbiliales</taxon>
        <taxon>Orbiliaceae</taxon>
        <taxon>Arthrobotrys</taxon>
    </lineage>
</organism>
<reference evidence="1 2" key="1">
    <citation type="submission" date="2023-08" db="EMBL/GenBank/DDBJ databases">
        <authorList>
            <person name="Palmer J.M."/>
        </authorList>
    </citation>
    <scope>NUCLEOTIDE SEQUENCE [LARGE SCALE GENOMIC DNA]</scope>
    <source>
        <strain evidence="1 2">TWF481</strain>
    </source>
</reference>
<dbReference type="EMBL" id="JAVHJL010000003">
    <property type="protein sequence ID" value="KAK6506849.1"/>
    <property type="molecule type" value="Genomic_DNA"/>
</dbReference>
<keyword evidence="2" id="KW-1185">Reference proteome</keyword>
<comment type="caution">
    <text evidence="1">The sequence shown here is derived from an EMBL/GenBank/DDBJ whole genome shotgun (WGS) entry which is preliminary data.</text>
</comment>
<sequence length="683" mass="74013">MVRNTKGVGRLNNNLEVWNSDDISRYEDNSDPKLAGSYYPAAIDVASESPTSRVMDISVDVVDQMLGVPFILFGGNNEAEDVVRSDASKPLMFFEPGPQKIRVTVSPPWVRSDTPWAIVGDIEWRLRVAPTGQVLGINSTRLEFYAITEDLPEFYQNSVDVTLLRRFVAQFIDRSVPWVDHCCSQTFGNFSFVYDSYWGGASFAGSRTGGSFNLNSYLASIGTKTLVNCYDQASITQIALGLSPTTNESGYVYMDKFGWIVTTNLIGRGQCNNPFFLNPECNKSILCPNDAEDRSYFDNHAFNSLKPRIKDQIVDACAGPITGGPNLQGYIDLAIQTETDTTLYHLKKMGPGTAKNADFNTSGVTDLDGTTATSSRELEIEPLKPGEPKAIPFLPGAPSFLAKAEHLLARATAPSPIAETRSNANLGEFFGSANLSELGWTAVTSSVVSSANGTSAEWTLSRGENDSDKILVTVKLFIATGGLRDTTIAFGNHLSSYTNPHLGDLFQAPTGQGIRGQLNLESIGASDRLDPDREPGSILIWVYSNVFVQIAQRQSDSPSGSGALIHELADKLHAHISSDAKPIEGEGDNEIVEPKIRRLSGPQDPVAVGELFTVHVSLEGKSHASVATKSGNVVLSEYNEAEGSFSFYAVKPGEEVISFSFAHEKTLNSTTRGLEVKVVKAEA</sequence>
<evidence type="ECO:0000313" key="2">
    <source>
        <dbReference type="Proteomes" id="UP001370758"/>
    </source>
</evidence>
<protein>
    <submittedName>
        <fullName evidence="1">Uncharacterized protein</fullName>
    </submittedName>
</protein>
<name>A0AAV9WEV8_9PEZI</name>
<dbReference type="Proteomes" id="UP001370758">
    <property type="component" value="Unassembled WGS sequence"/>
</dbReference>
<accession>A0AAV9WEV8</accession>
<dbReference type="AlphaFoldDB" id="A0AAV9WEV8"/>
<evidence type="ECO:0000313" key="1">
    <source>
        <dbReference type="EMBL" id="KAK6506849.1"/>
    </source>
</evidence>
<gene>
    <name evidence="1" type="ORF">TWF481_005309</name>
</gene>
<proteinExistence type="predicted"/>